<organism evidence="1 2">
    <name type="scientific">Spirulina subsalsa FACHB-351</name>
    <dbReference type="NCBI Taxonomy" id="234711"/>
    <lineage>
        <taxon>Bacteria</taxon>
        <taxon>Bacillati</taxon>
        <taxon>Cyanobacteriota</taxon>
        <taxon>Cyanophyceae</taxon>
        <taxon>Spirulinales</taxon>
        <taxon>Spirulinaceae</taxon>
        <taxon>Spirulina</taxon>
    </lineage>
</organism>
<proteinExistence type="predicted"/>
<name>A0ABT3L5K5_9CYAN</name>
<keyword evidence="2" id="KW-1185">Reference proteome</keyword>
<comment type="caution">
    <text evidence="1">The sequence shown here is derived from an EMBL/GenBank/DDBJ whole genome shotgun (WGS) entry which is preliminary data.</text>
</comment>
<reference evidence="1 2" key="1">
    <citation type="submission" date="2021-08" db="EMBL/GenBank/DDBJ databases">
        <title>Draft genome sequence of Spirulina subsalsa with high tolerance to salinity and hype-accumulation of phycocyanin.</title>
        <authorList>
            <person name="Pei H."/>
            <person name="Jiang L."/>
        </authorList>
    </citation>
    <scope>NUCLEOTIDE SEQUENCE [LARGE SCALE GENOMIC DNA]</scope>
    <source>
        <strain evidence="1 2">FACHB-351</strain>
    </source>
</reference>
<gene>
    <name evidence="1" type="ORF">K4A83_10935</name>
</gene>
<evidence type="ECO:0000313" key="2">
    <source>
        <dbReference type="Proteomes" id="UP001526426"/>
    </source>
</evidence>
<dbReference type="EMBL" id="JAIHOM010000046">
    <property type="protein sequence ID" value="MCW6036773.1"/>
    <property type="molecule type" value="Genomic_DNA"/>
</dbReference>
<protein>
    <submittedName>
        <fullName evidence="1">Uncharacterized protein</fullName>
    </submittedName>
</protein>
<dbReference type="Proteomes" id="UP001526426">
    <property type="component" value="Unassembled WGS sequence"/>
</dbReference>
<dbReference type="RefSeq" id="WP_265264580.1">
    <property type="nucleotide sequence ID" value="NZ_JAIHOM010000046.1"/>
</dbReference>
<accession>A0ABT3L5K5</accession>
<evidence type="ECO:0000313" key="1">
    <source>
        <dbReference type="EMBL" id="MCW6036773.1"/>
    </source>
</evidence>
<sequence>MALSSEDLMTRSSIRTYLHDLKNSLNLVKNCVELSSDLTQELRQQINDLSQDPSHKSRVDGEIYENLSDLQENSEIVQRHSNRILTLIQRLELEL</sequence>